<dbReference type="AlphaFoldDB" id="A0AAW6LXT2"/>
<organism evidence="1 2">
    <name type="scientific">Rhodococcus qingshengii</name>
    <dbReference type="NCBI Taxonomy" id="334542"/>
    <lineage>
        <taxon>Bacteria</taxon>
        <taxon>Bacillati</taxon>
        <taxon>Actinomycetota</taxon>
        <taxon>Actinomycetes</taxon>
        <taxon>Mycobacteriales</taxon>
        <taxon>Nocardiaceae</taxon>
        <taxon>Rhodococcus</taxon>
        <taxon>Rhodococcus erythropolis group</taxon>
    </lineage>
</organism>
<dbReference type="EMBL" id="JARDXE010000023">
    <property type="protein sequence ID" value="MDE8648920.1"/>
    <property type="molecule type" value="Genomic_DNA"/>
</dbReference>
<reference evidence="1" key="1">
    <citation type="submission" date="2023-02" db="EMBL/GenBank/DDBJ databases">
        <title>A novel hydrolase synthesized by Rhodococcus erythropolis HQ is responsible for the detoxification of Zearalenone.</title>
        <authorList>
            <person name="Hu J."/>
            <person name="Xu J."/>
        </authorList>
    </citation>
    <scope>NUCLEOTIDE SEQUENCE</scope>
    <source>
        <strain evidence="1">HQ</strain>
    </source>
</reference>
<name>A0AAW6LXT2_RHOSG</name>
<evidence type="ECO:0000313" key="2">
    <source>
        <dbReference type="Proteomes" id="UP001217325"/>
    </source>
</evidence>
<comment type="caution">
    <text evidence="1">The sequence shown here is derived from an EMBL/GenBank/DDBJ whole genome shotgun (WGS) entry which is preliminary data.</text>
</comment>
<accession>A0AAW6LXT2</accession>
<dbReference type="Proteomes" id="UP001217325">
    <property type="component" value="Unassembled WGS sequence"/>
</dbReference>
<sequence>MVEQTSSSPDRVTYRAENREFESVPLAEGMWALWEEVEGNWFTRADGWIAPLDQIPALIEQELVETAAQAESTKLERFGR</sequence>
<dbReference type="RefSeq" id="WP_275232652.1">
    <property type="nucleotide sequence ID" value="NZ_JARDXE010000023.1"/>
</dbReference>
<protein>
    <submittedName>
        <fullName evidence="1">Uncharacterized protein</fullName>
    </submittedName>
</protein>
<proteinExistence type="predicted"/>
<gene>
    <name evidence="1" type="ORF">PXH69_28515</name>
</gene>
<evidence type="ECO:0000313" key="1">
    <source>
        <dbReference type="EMBL" id="MDE8648920.1"/>
    </source>
</evidence>